<protein>
    <recommendedName>
        <fullName evidence="5">poly(A)-specific ribonuclease</fullName>
        <ecNumber evidence="5">3.1.13.4</ecNumber>
    </recommendedName>
</protein>
<dbReference type="InterPro" id="IPR039637">
    <property type="entry name" value="CNOT7/CNOT8/Pop2"/>
</dbReference>
<evidence type="ECO:0000256" key="12">
    <source>
        <dbReference type="ARBA" id="ARBA00023015"/>
    </source>
</evidence>
<comment type="caution">
    <text evidence="16">The sequence shown here is derived from an EMBL/GenBank/DDBJ whole genome shotgun (WGS) entry which is preliminary data.</text>
</comment>
<evidence type="ECO:0000256" key="7">
    <source>
        <dbReference type="ARBA" id="ARBA00022722"/>
    </source>
</evidence>
<dbReference type="InterPro" id="IPR036397">
    <property type="entry name" value="RNaseH_sf"/>
</dbReference>
<dbReference type="GO" id="GO:0005737">
    <property type="term" value="C:cytoplasm"/>
    <property type="evidence" value="ECO:0007669"/>
    <property type="project" value="UniProtKB-SubCell"/>
</dbReference>
<feature type="region of interest" description="Disordered" evidence="15">
    <location>
        <begin position="430"/>
        <end position="493"/>
    </location>
</feature>
<evidence type="ECO:0000256" key="1">
    <source>
        <dbReference type="ARBA" id="ARBA00001663"/>
    </source>
</evidence>
<dbReference type="GO" id="GO:0046872">
    <property type="term" value="F:metal ion binding"/>
    <property type="evidence" value="ECO:0007669"/>
    <property type="project" value="UniProtKB-KW"/>
</dbReference>
<dbReference type="Proteomes" id="UP000243723">
    <property type="component" value="Unassembled WGS sequence"/>
</dbReference>
<comment type="subcellular location">
    <subcellularLocation>
        <location evidence="3">Cytoplasm</location>
    </subcellularLocation>
    <subcellularLocation>
        <location evidence="2">Nucleus</location>
    </subcellularLocation>
</comment>
<evidence type="ECO:0000256" key="9">
    <source>
        <dbReference type="ARBA" id="ARBA00022801"/>
    </source>
</evidence>
<keyword evidence="14" id="KW-0539">Nucleus</keyword>
<dbReference type="GO" id="GO:0030014">
    <property type="term" value="C:CCR4-NOT complex"/>
    <property type="evidence" value="ECO:0007669"/>
    <property type="project" value="InterPro"/>
</dbReference>
<keyword evidence="6" id="KW-0963">Cytoplasm</keyword>
<gene>
    <name evidence="16" type="ORF">B9Z65_6435</name>
</gene>
<reference evidence="16 17" key="1">
    <citation type="submission" date="2017-05" db="EMBL/GenBank/DDBJ databases">
        <title>Draft genome sequence of Elsinoe australis.</title>
        <authorList>
            <person name="Cheng Q."/>
        </authorList>
    </citation>
    <scope>NUCLEOTIDE SEQUENCE [LARGE SCALE GENOMIC DNA]</scope>
    <source>
        <strain evidence="16 17">NL1</strain>
    </source>
</reference>
<evidence type="ECO:0000256" key="2">
    <source>
        <dbReference type="ARBA" id="ARBA00004123"/>
    </source>
</evidence>
<evidence type="ECO:0000313" key="16">
    <source>
        <dbReference type="EMBL" id="PSK56811.1"/>
    </source>
</evidence>
<evidence type="ECO:0000313" key="17">
    <source>
        <dbReference type="Proteomes" id="UP000243723"/>
    </source>
</evidence>
<evidence type="ECO:0000256" key="10">
    <source>
        <dbReference type="ARBA" id="ARBA00022839"/>
    </source>
</evidence>
<keyword evidence="9" id="KW-0378">Hydrolase</keyword>
<comment type="similarity">
    <text evidence="4">Belongs to the CAF1 family.</text>
</comment>
<dbReference type="EC" id="3.1.13.4" evidence="5"/>
<dbReference type="InterPro" id="IPR012337">
    <property type="entry name" value="RNaseH-like_sf"/>
</dbReference>
<sequence>MPPTVGRMPGHQSNPSNPYAHLAPAHNLPHYQQLQSIPQAPGAHSGFGSVSFPSGISPFSPAAGAMGGLQGGAYGGAGIGSGTGLGSEEAFRGFARGAAIQQQQAQHAEAAQFGLKSGMAGRIRDVWANNLEQEMTILRQLIQKYPFVSMDAEFPGIVARPIGNFESKASYHYQTLRCNVDLLKPIQLGITLWSPEGELPPSQPDRTVLPKMPYSNNLMVCPCTWSFNFQFSLDEDMYAEGSIDMLKAAGLDFSRHQTMGIDPNAFGAALMTSGLAFMEDVNWLSFHSGYDFGYLVKLLTNSPLPSDEDEFRELVKIYFPKLWDIKFLLRHAQRSMAAQNRLTPTASTIINTLGTKSGLADLANELSCQRVGTPHTGASDSWLTGQVFWAMRSKIFDGHVPDELSDQIYGLHGIGPPASAQARDEFLNNQGQQTPQTNGASLSFHTGHTPSTHQGPSTPNSSHAGLSGTPGPGQYSQHNLGHGGFGNFSMGNR</sequence>
<organism evidence="16 17">
    <name type="scientific">Elsinoe australis</name>
    <dbReference type="NCBI Taxonomy" id="40998"/>
    <lineage>
        <taxon>Eukaryota</taxon>
        <taxon>Fungi</taxon>
        <taxon>Dikarya</taxon>
        <taxon>Ascomycota</taxon>
        <taxon>Pezizomycotina</taxon>
        <taxon>Dothideomycetes</taxon>
        <taxon>Dothideomycetidae</taxon>
        <taxon>Myriangiales</taxon>
        <taxon>Elsinoaceae</taxon>
        <taxon>Elsinoe</taxon>
    </lineage>
</organism>
<dbReference type="GO" id="GO:0003723">
    <property type="term" value="F:RNA binding"/>
    <property type="evidence" value="ECO:0007669"/>
    <property type="project" value="UniProtKB-KW"/>
</dbReference>
<keyword evidence="12" id="KW-0805">Transcription regulation</keyword>
<dbReference type="AlphaFoldDB" id="A0A2P8A8L3"/>
<evidence type="ECO:0000256" key="3">
    <source>
        <dbReference type="ARBA" id="ARBA00004496"/>
    </source>
</evidence>
<dbReference type="GO" id="GO:0004535">
    <property type="term" value="F:poly(A)-specific ribonuclease activity"/>
    <property type="evidence" value="ECO:0007669"/>
    <property type="project" value="UniProtKB-EC"/>
</dbReference>
<dbReference type="InterPro" id="IPR006941">
    <property type="entry name" value="RNase_CAF1"/>
</dbReference>
<evidence type="ECO:0000256" key="4">
    <source>
        <dbReference type="ARBA" id="ARBA00008372"/>
    </source>
</evidence>
<comment type="catalytic activity">
    <reaction evidence="1">
        <text>Exonucleolytic cleavage of poly(A) to 5'-AMP.</text>
        <dbReference type="EC" id="3.1.13.4"/>
    </reaction>
</comment>
<dbReference type="OrthoDB" id="1164111at2759"/>
<name>A0A2P8A8L3_9PEZI</name>
<keyword evidence="17" id="KW-1185">Reference proteome</keyword>
<evidence type="ECO:0000256" key="14">
    <source>
        <dbReference type="ARBA" id="ARBA00023242"/>
    </source>
</evidence>
<keyword evidence="13" id="KW-0804">Transcription</keyword>
<dbReference type="PANTHER" id="PTHR10797">
    <property type="entry name" value="CCR4-NOT TRANSCRIPTION COMPLEX SUBUNIT"/>
    <property type="match status" value="1"/>
</dbReference>
<dbReference type="STRING" id="40998.A0A2P8A8L3"/>
<dbReference type="EMBL" id="NHZQ01000060">
    <property type="protein sequence ID" value="PSK56811.1"/>
    <property type="molecule type" value="Genomic_DNA"/>
</dbReference>
<evidence type="ECO:0000256" key="5">
    <source>
        <dbReference type="ARBA" id="ARBA00012161"/>
    </source>
</evidence>
<keyword evidence="11" id="KW-0694">RNA-binding</keyword>
<dbReference type="SUPFAM" id="SSF53098">
    <property type="entry name" value="Ribonuclease H-like"/>
    <property type="match status" value="1"/>
</dbReference>
<keyword evidence="8" id="KW-0479">Metal-binding</keyword>
<dbReference type="GO" id="GO:0005634">
    <property type="term" value="C:nucleus"/>
    <property type="evidence" value="ECO:0007669"/>
    <property type="project" value="UniProtKB-SubCell"/>
</dbReference>
<accession>A0A2P8A8L3</accession>
<feature type="region of interest" description="Disordered" evidence="15">
    <location>
        <begin position="1"/>
        <end position="23"/>
    </location>
</feature>
<dbReference type="Pfam" id="PF04857">
    <property type="entry name" value="CAF1"/>
    <property type="match status" value="2"/>
</dbReference>
<evidence type="ECO:0000256" key="6">
    <source>
        <dbReference type="ARBA" id="ARBA00022490"/>
    </source>
</evidence>
<dbReference type="Gene3D" id="3.30.420.10">
    <property type="entry name" value="Ribonuclease H-like superfamily/Ribonuclease H"/>
    <property type="match status" value="1"/>
</dbReference>
<evidence type="ECO:0000256" key="8">
    <source>
        <dbReference type="ARBA" id="ARBA00022723"/>
    </source>
</evidence>
<feature type="compositionally biased region" description="Low complexity" evidence="15">
    <location>
        <begin position="430"/>
        <end position="439"/>
    </location>
</feature>
<feature type="compositionally biased region" description="Polar residues" evidence="15">
    <location>
        <begin position="440"/>
        <end position="464"/>
    </location>
</feature>
<proteinExistence type="inferred from homology"/>
<evidence type="ECO:0000256" key="15">
    <source>
        <dbReference type="SAM" id="MobiDB-lite"/>
    </source>
</evidence>
<evidence type="ECO:0000256" key="11">
    <source>
        <dbReference type="ARBA" id="ARBA00022884"/>
    </source>
</evidence>
<evidence type="ECO:0000256" key="13">
    <source>
        <dbReference type="ARBA" id="ARBA00023163"/>
    </source>
</evidence>
<keyword evidence="10" id="KW-0269">Exonuclease</keyword>
<keyword evidence="7" id="KW-0540">Nuclease</keyword>